<name>A0ABU6S0B0_9FABA</name>
<reference evidence="2 3" key="1">
    <citation type="journal article" date="2023" name="Plants (Basel)">
        <title>Bridging the Gap: Combining Genomics and Transcriptomics Approaches to Understand Stylosanthes scabra, an Orphan Legume from the Brazilian Caatinga.</title>
        <authorList>
            <person name="Ferreira-Neto J.R.C."/>
            <person name="da Silva M.D."/>
            <person name="Binneck E."/>
            <person name="de Melo N.F."/>
            <person name="da Silva R.H."/>
            <person name="de Melo A.L.T.M."/>
            <person name="Pandolfi V."/>
            <person name="Bustamante F.O."/>
            <person name="Brasileiro-Vidal A.C."/>
            <person name="Benko-Iseppon A.M."/>
        </authorList>
    </citation>
    <scope>NUCLEOTIDE SEQUENCE [LARGE SCALE GENOMIC DNA]</scope>
    <source>
        <tissue evidence="2">Leaves</tissue>
    </source>
</reference>
<keyword evidence="3" id="KW-1185">Reference proteome</keyword>
<feature type="non-terminal residue" evidence="2">
    <location>
        <position position="1"/>
    </location>
</feature>
<feature type="compositionally biased region" description="Low complexity" evidence="1">
    <location>
        <begin position="190"/>
        <end position="202"/>
    </location>
</feature>
<gene>
    <name evidence="2" type="ORF">PIB30_108559</name>
</gene>
<dbReference type="EMBL" id="JASCZI010035315">
    <property type="protein sequence ID" value="MED6129498.1"/>
    <property type="molecule type" value="Genomic_DNA"/>
</dbReference>
<feature type="compositionally biased region" description="Basic residues" evidence="1">
    <location>
        <begin position="156"/>
        <end position="189"/>
    </location>
</feature>
<evidence type="ECO:0000313" key="3">
    <source>
        <dbReference type="Proteomes" id="UP001341840"/>
    </source>
</evidence>
<evidence type="ECO:0000256" key="1">
    <source>
        <dbReference type="SAM" id="MobiDB-lite"/>
    </source>
</evidence>
<comment type="caution">
    <text evidence="2">The sequence shown here is derived from an EMBL/GenBank/DDBJ whole genome shotgun (WGS) entry which is preliminary data.</text>
</comment>
<organism evidence="2 3">
    <name type="scientific">Stylosanthes scabra</name>
    <dbReference type="NCBI Taxonomy" id="79078"/>
    <lineage>
        <taxon>Eukaryota</taxon>
        <taxon>Viridiplantae</taxon>
        <taxon>Streptophyta</taxon>
        <taxon>Embryophyta</taxon>
        <taxon>Tracheophyta</taxon>
        <taxon>Spermatophyta</taxon>
        <taxon>Magnoliopsida</taxon>
        <taxon>eudicotyledons</taxon>
        <taxon>Gunneridae</taxon>
        <taxon>Pentapetalae</taxon>
        <taxon>rosids</taxon>
        <taxon>fabids</taxon>
        <taxon>Fabales</taxon>
        <taxon>Fabaceae</taxon>
        <taxon>Papilionoideae</taxon>
        <taxon>50 kb inversion clade</taxon>
        <taxon>dalbergioids sensu lato</taxon>
        <taxon>Dalbergieae</taxon>
        <taxon>Pterocarpus clade</taxon>
        <taxon>Stylosanthes</taxon>
    </lineage>
</organism>
<evidence type="ECO:0008006" key="4">
    <source>
        <dbReference type="Google" id="ProtNLM"/>
    </source>
</evidence>
<feature type="compositionally biased region" description="Pro residues" evidence="1">
    <location>
        <begin position="122"/>
        <end position="144"/>
    </location>
</feature>
<accession>A0ABU6S0B0</accession>
<proteinExistence type="predicted"/>
<feature type="region of interest" description="Disordered" evidence="1">
    <location>
        <begin position="117"/>
        <end position="233"/>
    </location>
</feature>
<dbReference type="Proteomes" id="UP001341840">
    <property type="component" value="Unassembled WGS sequence"/>
</dbReference>
<feature type="compositionally biased region" description="Basic and acidic residues" evidence="1">
    <location>
        <begin position="210"/>
        <end position="225"/>
    </location>
</feature>
<evidence type="ECO:0000313" key="2">
    <source>
        <dbReference type="EMBL" id="MED6129498.1"/>
    </source>
</evidence>
<sequence>LLPHLDVCDVVAPLLSFESVEWHPANRVIRQFGYIQTPPVPAKVIPVSRHCITLRGVQLYDWNMLLADWIQEWAVRRNTSLRTLQPLPTWDFLPSVEYRDWFLELFGRWLRLSDGVPQNPLEQPPHPPQDPPQPFPMYQPQPAEPPEHSHYSHQSLHSHHSQHSQQSHHSHHSQQSHHSHHSQQSRHSIHSASAPGEAGGSSTPDVGAPGRDHPYNLRTDRHPPDRFTPSVPRTRLFGKGLGWMVPSKKK</sequence>
<protein>
    <recommendedName>
        <fullName evidence="4">Aminotransferase-like plant mobile domain-containing protein</fullName>
    </recommendedName>
</protein>